<dbReference type="EMBL" id="JAINDJ010000007">
    <property type="protein sequence ID" value="KAG9441506.1"/>
    <property type="molecule type" value="Genomic_DNA"/>
</dbReference>
<dbReference type="Pfam" id="PF05056">
    <property type="entry name" value="DUF674"/>
    <property type="match status" value="1"/>
</dbReference>
<dbReference type="PANTHER" id="PTHR33103:SF27">
    <property type="entry name" value="OS04G0594700 PROTEIN"/>
    <property type="match status" value="1"/>
</dbReference>
<gene>
    <name evidence="1" type="ORF">H6P81_017360</name>
</gene>
<dbReference type="InterPro" id="IPR007750">
    <property type="entry name" value="DUF674"/>
</dbReference>
<protein>
    <submittedName>
        <fullName evidence="1">Uncharacterized protein</fullName>
    </submittedName>
</protein>
<comment type="caution">
    <text evidence="1">The sequence shown here is derived from an EMBL/GenBank/DDBJ whole genome shotgun (WGS) entry which is preliminary data.</text>
</comment>
<dbReference type="PANTHER" id="PTHR33103">
    <property type="entry name" value="OS01G0153900 PROTEIN"/>
    <property type="match status" value="1"/>
</dbReference>
<sequence>MAADREIKLKLLVESWCNRVVFAECDSEFVDVLFSFLTMPMGSIIHLCGKETKMGCIDRLYQSVEELDERFFENEACKSMLLRPRSPSELKCANLAVNYNVAAPSTGYHLYACNCIYSKDPVSYYRGCQCRLCGGIMDHQLALRYPSGSSGVFVQQKKEFVVRDDLQVIPFVASETLSVMKKLGNTRNTVEERDVKIGSEEVLRLLKCSLHSQTALTDALLSNNIPITGQVKLKSDEKASDFVKNEQTNKGRRTMKRKLVMNRETKEVLHLEAREDLVNQILSFLTFPFGSVLKLMRGSAAGSPFLGSSVSNIYSAAEEFSTGGDNPFKSEESKTELVSPRLGCFMGCDDQLLIHHLVDEADSPPFYTVYCHAKYRSPCALDVIDTEPGYCRHSIKKVQKNAINPKLPNGGTAKGGGFMRTNTSCIITDDLSIKPLSSSTVFLVMNRYRLIVDEVEKQEISIGEEEAAAILRASMTSQTVLTDVFIRTGDKGKSFCTAGTLGA</sequence>
<reference evidence="1 2" key="1">
    <citation type="submission" date="2021-07" db="EMBL/GenBank/DDBJ databases">
        <title>The Aristolochia fimbriata genome: insights into angiosperm evolution, floral development and chemical biosynthesis.</title>
        <authorList>
            <person name="Jiao Y."/>
        </authorList>
    </citation>
    <scope>NUCLEOTIDE SEQUENCE [LARGE SCALE GENOMIC DNA]</scope>
    <source>
        <strain evidence="1">IBCAS-2021</strain>
        <tissue evidence="1">Leaf</tissue>
    </source>
</reference>
<accession>A0AAV7E0U0</accession>
<proteinExistence type="predicted"/>
<keyword evidence="2" id="KW-1185">Reference proteome</keyword>
<evidence type="ECO:0000313" key="2">
    <source>
        <dbReference type="Proteomes" id="UP000825729"/>
    </source>
</evidence>
<organism evidence="1 2">
    <name type="scientific">Aristolochia fimbriata</name>
    <name type="common">White veined hardy Dutchman's pipe vine</name>
    <dbReference type="NCBI Taxonomy" id="158543"/>
    <lineage>
        <taxon>Eukaryota</taxon>
        <taxon>Viridiplantae</taxon>
        <taxon>Streptophyta</taxon>
        <taxon>Embryophyta</taxon>
        <taxon>Tracheophyta</taxon>
        <taxon>Spermatophyta</taxon>
        <taxon>Magnoliopsida</taxon>
        <taxon>Magnoliidae</taxon>
        <taxon>Piperales</taxon>
        <taxon>Aristolochiaceae</taxon>
        <taxon>Aristolochia</taxon>
    </lineage>
</organism>
<dbReference type="Proteomes" id="UP000825729">
    <property type="component" value="Unassembled WGS sequence"/>
</dbReference>
<name>A0AAV7E0U0_ARIFI</name>
<evidence type="ECO:0000313" key="1">
    <source>
        <dbReference type="EMBL" id="KAG9441506.1"/>
    </source>
</evidence>
<dbReference type="AlphaFoldDB" id="A0AAV7E0U0"/>